<comment type="caution">
    <text evidence="2">The sequence shown here is derived from an EMBL/GenBank/DDBJ whole genome shotgun (WGS) entry which is preliminary data.</text>
</comment>
<dbReference type="EMBL" id="JALKFT010000010">
    <property type="protein sequence ID" value="MCK9876533.1"/>
    <property type="molecule type" value="Genomic_DNA"/>
</dbReference>
<dbReference type="Proteomes" id="UP001201873">
    <property type="component" value="Unassembled WGS sequence"/>
</dbReference>
<sequence length="490" mass="53013">MRDDELRRLLADANPWWASAAAGTDPTAWTRANRVLRDRASHDLGYRSRILDDIAHGPPEGSLTVLTGPRRAGKTVALLDTAAHLCAHPEVDPRQVIYLSCDGMAARDLRRLVTLGRALTRSVDGTESRRRVWLFDEISGIIGWSSVLKAARDTGDFGDDTVVATGSRWVSTEDVQGNLFAGRAGSGSGHRLRQLLPMSFRDYLAATRPELPLPPITHPGELASAPTAHALSALAFGVDDFDLAWQDYLSCGGFPRAVAEHQRTGGVSPAYLRDLLAWLRADVDPDAPTDSVPLLLAGLAERMTSPLNLTGTAAELGYPNRDLFERRLIRLVNSHAALRCRQRTDEGRIIAGTQPKMYLTDPILAWLPALTSPGLSRPAFTALSEMALAVALARAIEAHDEGRWIADDTIGYSRTGSGAEIDLGPVRVPSPAGPMMTTPIESKWIDSGWRSEARRIEGKYGRGILATKSILELDGPVRAIPAPMVAALLG</sequence>
<evidence type="ECO:0000259" key="1">
    <source>
        <dbReference type="Pfam" id="PF13173"/>
    </source>
</evidence>
<keyword evidence="3" id="KW-1185">Reference proteome</keyword>
<proteinExistence type="predicted"/>
<dbReference type="PANTHER" id="PTHR33295">
    <property type="entry name" value="ATPASE"/>
    <property type="match status" value="1"/>
</dbReference>
<dbReference type="SUPFAM" id="SSF52540">
    <property type="entry name" value="P-loop containing nucleoside triphosphate hydrolases"/>
    <property type="match status" value="1"/>
</dbReference>
<accession>A0ABT0JYB3</accession>
<reference evidence="2 3" key="1">
    <citation type="submission" date="2022-04" db="EMBL/GenBank/DDBJ databases">
        <title>Genome diversity in the genus Frankia.</title>
        <authorList>
            <person name="Carlos-Shanley C."/>
            <person name="Hahn D."/>
        </authorList>
    </citation>
    <scope>NUCLEOTIDE SEQUENCE [LARGE SCALE GENOMIC DNA]</scope>
    <source>
        <strain evidence="2 3">Ag45/Mut15</strain>
    </source>
</reference>
<name>A0ABT0JYB3_9ACTN</name>
<feature type="domain" description="AAA" evidence="1">
    <location>
        <begin position="63"/>
        <end position="204"/>
    </location>
</feature>
<organism evidence="2 3">
    <name type="scientific">Frankia umida</name>
    <dbReference type="NCBI Taxonomy" id="573489"/>
    <lineage>
        <taxon>Bacteria</taxon>
        <taxon>Bacillati</taxon>
        <taxon>Actinomycetota</taxon>
        <taxon>Actinomycetes</taxon>
        <taxon>Frankiales</taxon>
        <taxon>Frankiaceae</taxon>
        <taxon>Frankia</taxon>
    </lineage>
</organism>
<evidence type="ECO:0000313" key="2">
    <source>
        <dbReference type="EMBL" id="MCK9876533.1"/>
    </source>
</evidence>
<dbReference type="RefSeq" id="WP_248824779.1">
    <property type="nucleotide sequence ID" value="NZ_JALKFT010000010.1"/>
</dbReference>
<dbReference type="Gene3D" id="3.40.50.300">
    <property type="entry name" value="P-loop containing nucleotide triphosphate hydrolases"/>
    <property type="match status" value="1"/>
</dbReference>
<dbReference type="InterPro" id="IPR027417">
    <property type="entry name" value="P-loop_NTPase"/>
</dbReference>
<protein>
    <submittedName>
        <fullName evidence="2">AAA family ATPase</fullName>
    </submittedName>
</protein>
<dbReference type="Pfam" id="PF13173">
    <property type="entry name" value="AAA_14"/>
    <property type="match status" value="1"/>
</dbReference>
<dbReference type="InterPro" id="IPR041682">
    <property type="entry name" value="AAA_14"/>
</dbReference>
<evidence type="ECO:0000313" key="3">
    <source>
        <dbReference type="Proteomes" id="UP001201873"/>
    </source>
</evidence>
<gene>
    <name evidence="2" type="ORF">MXD59_12230</name>
</gene>
<dbReference type="PANTHER" id="PTHR33295:SF18">
    <property type="entry name" value="AAA+ ATPASE DOMAIN-CONTAINING PROTEIN"/>
    <property type="match status" value="1"/>
</dbReference>